<feature type="compositionally biased region" description="Polar residues" evidence="1">
    <location>
        <begin position="66"/>
        <end position="80"/>
    </location>
</feature>
<dbReference type="Proteomes" id="UP000029964">
    <property type="component" value="Unassembled WGS sequence"/>
</dbReference>
<dbReference type="STRING" id="857340.A0A086TI76"/>
<feature type="compositionally biased region" description="Pro residues" evidence="1">
    <location>
        <begin position="83"/>
        <end position="111"/>
    </location>
</feature>
<feature type="compositionally biased region" description="Polar residues" evidence="1">
    <location>
        <begin position="129"/>
        <end position="138"/>
    </location>
</feature>
<evidence type="ECO:0000256" key="1">
    <source>
        <dbReference type="SAM" id="MobiDB-lite"/>
    </source>
</evidence>
<name>A0A086TI76_HAPC1</name>
<dbReference type="EMBL" id="JPKY01000001">
    <property type="protein sequence ID" value="KFH49058.1"/>
    <property type="molecule type" value="Genomic_DNA"/>
</dbReference>
<reference evidence="3" key="1">
    <citation type="journal article" date="2014" name="Genome Announc.">
        <title>Genome sequence and annotation of Acremonium chrysogenum, producer of the beta-lactam antibiotic cephalosporin C.</title>
        <authorList>
            <person name="Terfehr D."/>
            <person name="Dahlmann T.A."/>
            <person name="Specht T."/>
            <person name="Zadra I."/>
            <person name="Kuernsteiner H."/>
            <person name="Kueck U."/>
        </authorList>
    </citation>
    <scope>NUCLEOTIDE SEQUENCE [LARGE SCALE GENOMIC DNA]</scope>
    <source>
        <strain evidence="3">ATCC 11550 / CBS 779.69 / DSM 880 / IAM 14645 / JCM 23072 / IMI 49137</strain>
    </source>
</reference>
<accession>A0A086TI76</accession>
<feature type="compositionally biased region" description="Low complexity" evidence="1">
    <location>
        <begin position="44"/>
        <end position="65"/>
    </location>
</feature>
<sequence length="242" mass="24860">MPAVPVYSASPVNAAKASGTTPQTARPDEPERENPGYVAPVTTSSAASQQGFPAPQPGAGAPSQPVQTANAIQPTPTHQSPPDNGPPAPQPGAVPVPPPGAASHLPPPPKPTEARQYTPATTVPMPPQMSYQAPSSQYSRGSSTTTAPPPAAGFGGPRPTSIREGGPGDVHSHPPGYHQDVHASEFSSAQRVAHESSMAENTSVFDGDDDEGVWGAAKKWASAAGNRLAAAENEVWRRINKD</sequence>
<keyword evidence="3" id="KW-1185">Reference proteome</keyword>
<organism evidence="2 3">
    <name type="scientific">Hapsidospora chrysogenum (strain ATCC 11550 / CBS 779.69 / DSM 880 / IAM 14645 / JCM 23072 / IMI 49137)</name>
    <name type="common">Acremonium chrysogenum</name>
    <dbReference type="NCBI Taxonomy" id="857340"/>
    <lineage>
        <taxon>Eukaryota</taxon>
        <taxon>Fungi</taxon>
        <taxon>Dikarya</taxon>
        <taxon>Ascomycota</taxon>
        <taxon>Pezizomycotina</taxon>
        <taxon>Sordariomycetes</taxon>
        <taxon>Hypocreomycetidae</taxon>
        <taxon>Hypocreales</taxon>
        <taxon>Bionectriaceae</taxon>
        <taxon>Hapsidospora</taxon>
    </lineage>
</organism>
<dbReference type="HOGENOM" id="CLU_058869_0_0_1"/>
<gene>
    <name evidence="2" type="ORF">ACRE_000650</name>
</gene>
<evidence type="ECO:0000313" key="3">
    <source>
        <dbReference type="Proteomes" id="UP000029964"/>
    </source>
</evidence>
<dbReference type="OrthoDB" id="5385910at2759"/>
<dbReference type="AlphaFoldDB" id="A0A086TI76"/>
<comment type="caution">
    <text evidence="2">The sequence shown here is derived from an EMBL/GenBank/DDBJ whole genome shotgun (WGS) entry which is preliminary data.</text>
</comment>
<protein>
    <submittedName>
        <fullName evidence="2">Uncharacterized protein</fullName>
    </submittedName>
</protein>
<evidence type="ECO:0000313" key="2">
    <source>
        <dbReference type="EMBL" id="KFH49058.1"/>
    </source>
</evidence>
<proteinExistence type="predicted"/>
<feature type="region of interest" description="Disordered" evidence="1">
    <location>
        <begin position="1"/>
        <end position="212"/>
    </location>
</feature>
<dbReference type="PRINTS" id="PR01217">
    <property type="entry name" value="PRICHEXTENSN"/>
</dbReference>